<dbReference type="PRINTS" id="PR00176">
    <property type="entry name" value="NANEUSMPORT"/>
</dbReference>
<feature type="binding site" evidence="7">
    <location>
        <position position="124"/>
    </location>
    <ligand>
        <name>Na(+)</name>
        <dbReference type="ChEBI" id="CHEBI:29101"/>
        <label>1</label>
    </ligand>
</feature>
<dbReference type="GO" id="GO:0043005">
    <property type="term" value="C:neuron projection"/>
    <property type="evidence" value="ECO:0007669"/>
    <property type="project" value="TreeGrafter"/>
</dbReference>
<feature type="disulfide bond" evidence="8">
    <location>
        <begin position="228"/>
        <end position="237"/>
    </location>
</feature>
<keyword evidence="3 9" id="KW-0812">Transmembrane</keyword>
<dbReference type="InterPro" id="IPR000175">
    <property type="entry name" value="Na/ntran_symport"/>
</dbReference>
<evidence type="ECO:0000256" key="2">
    <source>
        <dbReference type="ARBA" id="ARBA00022448"/>
    </source>
</evidence>
<feature type="transmembrane region" description="Helical" evidence="9">
    <location>
        <begin position="476"/>
        <end position="502"/>
    </location>
</feature>
<feature type="binding site" evidence="7">
    <location>
        <position position="493"/>
    </location>
    <ligand>
        <name>Na(+)</name>
        <dbReference type="ChEBI" id="CHEBI:29101"/>
        <label>1</label>
    </ligand>
</feature>
<evidence type="ECO:0000313" key="11">
    <source>
        <dbReference type="WBParaSite" id="BXY_0908600.1"/>
    </source>
</evidence>
<keyword evidence="8" id="KW-1015">Disulfide bond</keyword>
<comment type="subcellular location">
    <subcellularLocation>
        <location evidence="1">Membrane</location>
        <topology evidence="1">Multi-pass membrane protein</topology>
    </subcellularLocation>
</comment>
<dbReference type="InterPro" id="IPR037272">
    <property type="entry name" value="SNS_sf"/>
</dbReference>
<dbReference type="PANTHER" id="PTHR11616">
    <property type="entry name" value="SODIUM/CHLORIDE DEPENDENT TRANSPORTER"/>
    <property type="match status" value="1"/>
</dbReference>
<evidence type="ECO:0000256" key="4">
    <source>
        <dbReference type="ARBA" id="ARBA00022847"/>
    </source>
</evidence>
<dbReference type="PANTHER" id="PTHR11616:SF326">
    <property type="entry name" value="SODIUM-DEPENDENT TRANSPORTER SNF-5"/>
    <property type="match status" value="1"/>
</dbReference>
<dbReference type="GO" id="GO:0005886">
    <property type="term" value="C:plasma membrane"/>
    <property type="evidence" value="ECO:0007669"/>
    <property type="project" value="TreeGrafter"/>
</dbReference>
<dbReference type="Proteomes" id="UP000095284">
    <property type="component" value="Unplaced"/>
</dbReference>
<evidence type="ECO:0000256" key="6">
    <source>
        <dbReference type="ARBA" id="ARBA00023136"/>
    </source>
</evidence>
<feature type="transmembrane region" description="Helical" evidence="9">
    <location>
        <begin position="645"/>
        <end position="670"/>
    </location>
</feature>
<dbReference type="Pfam" id="PF00209">
    <property type="entry name" value="SNF"/>
    <property type="match status" value="1"/>
</dbReference>
<dbReference type="CDD" id="cd10324">
    <property type="entry name" value="SLC6sbd"/>
    <property type="match status" value="1"/>
</dbReference>
<evidence type="ECO:0000256" key="5">
    <source>
        <dbReference type="ARBA" id="ARBA00022989"/>
    </source>
</evidence>
<evidence type="ECO:0000256" key="9">
    <source>
        <dbReference type="SAM" id="Phobius"/>
    </source>
</evidence>
<dbReference type="PROSITE" id="PS50267">
    <property type="entry name" value="NA_NEUROTRAN_SYMP_3"/>
    <property type="match status" value="1"/>
</dbReference>
<feature type="transmembrane region" description="Helical" evidence="9">
    <location>
        <begin position="523"/>
        <end position="543"/>
    </location>
</feature>
<dbReference type="WBParaSite" id="BXY_0908600.1">
    <property type="protein sequence ID" value="BXY_0908600.1"/>
    <property type="gene ID" value="BXY_0908600"/>
</dbReference>
<evidence type="ECO:0000313" key="10">
    <source>
        <dbReference type="Proteomes" id="UP000095284"/>
    </source>
</evidence>
<feature type="binding site" evidence="7">
    <location>
        <position position="123"/>
    </location>
    <ligand>
        <name>Na(+)</name>
        <dbReference type="ChEBI" id="CHEBI:29101"/>
        <label>1</label>
    </ligand>
</feature>
<dbReference type="GO" id="GO:0046872">
    <property type="term" value="F:metal ion binding"/>
    <property type="evidence" value="ECO:0007669"/>
    <property type="project" value="UniProtKB-KW"/>
</dbReference>
<accession>A0A1I7S7U3</accession>
<keyword evidence="2" id="KW-0813">Transport</keyword>
<evidence type="ECO:0000256" key="1">
    <source>
        <dbReference type="ARBA" id="ARBA00004141"/>
    </source>
</evidence>
<feature type="binding site" evidence="7">
    <location>
        <position position="489"/>
    </location>
    <ligand>
        <name>Na(+)</name>
        <dbReference type="ChEBI" id="CHEBI:29101"/>
        <label>1</label>
    </ligand>
</feature>
<keyword evidence="4" id="KW-0769">Symport</keyword>
<dbReference type="GO" id="GO:0005332">
    <property type="term" value="F:gamma-aminobutyric acid:sodium:chloride symporter activity"/>
    <property type="evidence" value="ECO:0007669"/>
    <property type="project" value="TreeGrafter"/>
</dbReference>
<reference evidence="11" key="1">
    <citation type="submission" date="2016-11" db="UniProtKB">
        <authorList>
            <consortium name="WormBaseParasite"/>
        </authorList>
    </citation>
    <scope>IDENTIFICATION</scope>
</reference>
<keyword evidence="5 9" id="KW-1133">Transmembrane helix</keyword>
<feature type="transmembrane region" description="Helical" evidence="9">
    <location>
        <begin position="549"/>
        <end position="572"/>
    </location>
</feature>
<feature type="transmembrane region" description="Helical" evidence="9">
    <location>
        <begin position="418"/>
        <end position="442"/>
    </location>
</feature>
<keyword evidence="7" id="KW-0479">Metal-binding</keyword>
<feature type="transmembrane region" description="Helical" evidence="9">
    <location>
        <begin position="187"/>
        <end position="219"/>
    </location>
</feature>
<evidence type="ECO:0000256" key="7">
    <source>
        <dbReference type="PIRSR" id="PIRSR600175-1"/>
    </source>
</evidence>
<proteinExistence type="predicted"/>
<evidence type="ECO:0000256" key="3">
    <source>
        <dbReference type="ARBA" id="ARBA00022692"/>
    </source>
</evidence>
<feature type="binding site" evidence="7">
    <location>
        <position position="392"/>
    </location>
    <ligand>
        <name>Na(+)</name>
        <dbReference type="ChEBI" id="CHEBI:29101"/>
        <label>1</label>
    </ligand>
</feature>
<feature type="binding site" evidence="7">
    <location>
        <position position="128"/>
    </location>
    <ligand>
        <name>Na(+)</name>
        <dbReference type="ChEBI" id="CHEBI:29101"/>
        <label>1</label>
    </ligand>
</feature>
<feature type="transmembrane region" description="Helical" evidence="9">
    <location>
        <begin position="306"/>
        <end position="325"/>
    </location>
</feature>
<sequence>MAMVIELVLWFNTSKYFLRIAQYTLLQATSSNLTHFCLLPCNRAVIFLSSFSTSPSPLAGQILMGMPAEASPTQRIPPSPPEPSAFLQSEGVTSEVVTDSSNGHERPQWGQGIQFLLTSISVAVGLGNIWRFPSLVYENGGGTFLIPYFTCALLVGFPVLYLELSLGQFARCGASVVYGRIKPAFHGIGWAMAMNCFFVGVYYNIVVAWTLIYVVLIIAQQSHMWMTCRNDFNTVYCQSLQEDRKCAEILKEPAFYFNRQCFAENDLTGQGLRNATLSIKSPVSPTEEFFDHYILQRSPTAEDLTMNWMVCGAYFVVFTVSAFAMYKGPKIIGKLSYFVAVAPYIIIGILFVRAVTLDGRDIGIRYYLLDFKPDVLYKKETWIAAATQVCYSLTTGFGGVLSFASYNKPDHNIYRDAFIITVADSFMSVFGGTAVFCVLGFMSKSLNVEIDKVVQDGTALAFVAYPEALAWLPRPAIWSFLFFFMLFVLGLSSEFGLIEAVVTAWSDQIPFLNRHKGWSTFGMCYIMFACGLTMCTRSGFYYFNLVNEYAAGFSITTCLIFETFLIAYFYGLKKYIKDLRWMFGTPKHVLAKVFGSTGYYVQFIWLIVSPLTWTALTAVIVYKQFSSTRIPGVGKDERFYAFPSWMTSIGLVISLIPFSTIPLFIVINVVKFQRQGKGLRELWRPQPEWPTHSKQSIEMDIEKLRIRPELSTESDESSKESK</sequence>
<feature type="transmembrane region" description="Helical" evidence="9">
    <location>
        <begin position="145"/>
        <end position="166"/>
    </location>
</feature>
<dbReference type="AlphaFoldDB" id="A0A1I7S7U3"/>
<keyword evidence="7" id="KW-0915">Sodium</keyword>
<feature type="transmembrane region" description="Helical" evidence="9">
    <location>
        <begin position="603"/>
        <end position="625"/>
    </location>
</feature>
<feature type="transmembrane region" description="Helical" evidence="9">
    <location>
        <begin position="337"/>
        <end position="356"/>
    </location>
</feature>
<organism evidence="10 11">
    <name type="scientific">Bursaphelenchus xylophilus</name>
    <name type="common">Pinewood nematode worm</name>
    <name type="synonym">Aphelenchoides xylophilus</name>
    <dbReference type="NCBI Taxonomy" id="6326"/>
    <lineage>
        <taxon>Eukaryota</taxon>
        <taxon>Metazoa</taxon>
        <taxon>Ecdysozoa</taxon>
        <taxon>Nematoda</taxon>
        <taxon>Chromadorea</taxon>
        <taxon>Rhabditida</taxon>
        <taxon>Tylenchina</taxon>
        <taxon>Tylenchomorpha</taxon>
        <taxon>Aphelenchoidea</taxon>
        <taxon>Aphelenchoididae</taxon>
        <taxon>Bursaphelenchus</taxon>
    </lineage>
</organism>
<name>A0A1I7S7U3_BURXY</name>
<feature type="transmembrane region" description="Helical" evidence="9">
    <location>
        <begin position="382"/>
        <end position="406"/>
    </location>
</feature>
<evidence type="ECO:0000256" key="8">
    <source>
        <dbReference type="PIRSR" id="PIRSR600175-2"/>
    </source>
</evidence>
<protein>
    <submittedName>
        <fullName evidence="11">Transporter</fullName>
    </submittedName>
</protein>
<dbReference type="SUPFAM" id="SSF161070">
    <property type="entry name" value="SNF-like"/>
    <property type="match status" value="1"/>
</dbReference>
<keyword evidence="6 9" id="KW-0472">Membrane</keyword>
<dbReference type="eggNOG" id="KOG3660">
    <property type="taxonomic scope" value="Eukaryota"/>
</dbReference>